<reference evidence="10" key="1">
    <citation type="journal article" date="2019" name="Int. J. Syst. Evol. Microbiol.">
        <title>The Global Catalogue of Microorganisms (GCM) 10K type strain sequencing project: providing services to taxonomists for standard genome sequencing and annotation.</title>
        <authorList>
            <consortium name="The Broad Institute Genomics Platform"/>
            <consortium name="The Broad Institute Genome Sequencing Center for Infectious Disease"/>
            <person name="Wu L."/>
            <person name="Ma J."/>
        </authorList>
    </citation>
    <scope>NUCLEOTIDE SEQUENCE [LARGE SCALE GENOMIC DNA]</scope>
    <source>
        <strain evidence="10">KCTC 42739</strain>
    </source>
</reference>
<feature type="coiled-coil region" evidence="7">
    <location>
        <begin position="72"/>
        <end position="106"/>
    </location>
</feature>
<feature type="domain" description="M23ase beta-sheet core" evidence="8">
    <location>
        <begin position="311"/>
        <end position="400"/>
    </location>
</feature>
<dbReference type="Pfam" id="PF01551">
    <property type="entry name" value="Peptidase_M23"/>
    <property type="match status" value="1"/>
</dbReference>
<sequence>MPTIRITAKGDGMGAGAIRWTAIALAGGGLLAAAAPSQDQQKRLADAKAQSIAAAARSAALDRRAAGERDQARQARAQEAAVAARIQQAEADIAAGQARIEIIRQLVAAQRARLDEKQGPVVRLVAALQSLARRPVLISIVQPGSVSDIVHVRAVLASTLPVIKARTADIRAELVRSRRLQADAALATQNLAGARAELETQRLALTRLEAAHRLRSRALGRDALFESDRAIALGERARDIVDLMDQLGDQASLRARLESLPGPVPRPPRPGQVAAPIDSVSWSAGAAPYRLPVVGRVVTGLGELSDAGVRSRGLTLACASEATAVAPAAGRVAFAGPFRGYGRIVILDHGDGWTSLVAGLGATAVKVGDSIAQGAPLGRAAPSDEARITVELRRRGRAVDMTPLIG</sequence>
<evidence type="ECO:0000259" key="8">
    <source>
        <dbReference type="Pfam" id="PF01551"/>
    </source>
</evidence>
<dbReference type="InterPro" id="IPR050570">
    <property type="entry name" value="Cell_wall_metabolism_enzyme"/>
</dbReference>
<gene>
    <name evidence="9" type="ORF">ACFONA_06370</name>
</gene>
<evidence type="ECO:0000256" key="4">
    <source>
        <dbReference type="ARBA" id="ARBA00022801"/>
    </source>
</evidence>
<keyword evidence="3" id="KW-0479">Metal-binding</keyword>
<dbReference type="PANTHER" id="PTHR21666">
    <property type="entry name" value="PEPTIDASE-RELATED"/>
    <property type="match status" value="1"/>
</dbReference>
<dbReference type="InterPro" id="IPR011055">
    <property type="entry name" value="Dup_hybrid_motif"/>
</dbReference>
<keyword evidence="7" id="KW-0175">Coiled coil</keyword>
<protein>
    <submittedName>
        <fullName evidence="9">Murein hydrolase activator EnvC family protein</fullName>
    </submittedName>
</protein>
<dbReference type="Proteomes" id="UP001595713">
    <property type="component" value="Unassembled WGS sequence"/>
</dbReference>
<keyword evidence="4 9" id="KW-0378">Hydrolase</keyword>
<keyword evidence="10" id="KW-1185">Reference proteome</keyword>
<comment type="cofactor">
    <cofactor evidence="1">
        <name>Zn(2+)</name>
        <dbReference type="ChEBI" id="CHEBI:29105"/>
    </cofactor>
</comment>
<organism evidence="9 10">
    <name type="scientific">Sphingomonas hylomeconis</name>
    <dbReference type="NCBI Taxonomy" id="1395958"/>
    <lineage>
        <taxon>Bacteria</taxon>
        <taxon>Pseudomonadati</taxon>
        <taxon>Pseudomonadota</taxon>
        <taxon>Alphaproteobacteria</taxon>
        <taxon>Sphingomonadales</taxon>
        <taxon>Sphingomonadaceae</taxon>
        <taxon>Sphingomonas</taxon>
    </lineage>
</organism>
<evidence type="ECO:0000256" key="3">
    <source>
        <dbReference type="ARBA" id="ARBA00022723"/>
    </source>
</evidence>
<dbReference type="CDD" id="cd12797">
    <property type="entry name" value="M23_peptidase"/>
    <property type="match status" value="1"/>
</dbReference>
<name>A0ABV7ST14_9SPHN</name>
<dbReference type="EMBL" id="JBHRXP010000002">
    <property type="protein sequence ID" value="MFC3579788.1"/>
    <property type="molecule type" value="Genomic_DNA"/>
</dbReference>
<evidence type="ECO:0000256" key="2">
    <source>
        <dbReference type="ARBA" id="ARBA00022670"/>
    </source>
</evidence>
<evidence type="ECO:0000313" key="9">
    <source>
        <dbReference type="EMBL" id="MFC3579788.1"/>
    </source>
</evidence>
<evidence type="ECO:0000256" key="1">
    <source>
        <dbReference type="ARBA" id="ARBA00001947"/>
    </source>
</evidence>
<evidence type="ECO:0000313" key="10">
    <source>
        <dbReference type="Proteomes" id="UP001595713"/>
    </source>
</evidence>
<dbReference type="SUPFAM" id="SSF51261">
    <property type="entry name" value="Duplicated hybrid motif"/>
    <property type="match status" value="1"/>
</dbReference>
<dbReference type="GO" id="GO:0016787">
    <property type="term" value="F:hydrolase activity"/>
    <property type="evidence" value="ECO:0007669"/>
    <property type="project" value="UniProtKB-KW"/>
</dbReference>
<evidence type="ECO:0000256" key="6">
    <source>
        <dbReference type="ARBA" id="ARBA00023049"/>
    </source>
</evidence>
<proteinExistence type="predicted"/>
<feature type="coiled-coil region" evidence="7">
    <location>
        <begin position="177"/>
        <end position="211"/>
    </location>
</feature>
<dbReference type="Gene3D" id="2.70.70.10">
    <property type="entry name" value="Glucose Permease (Domain IIA)"/>
    <property type="match status" value="1"/>
</dbReference>
<dbReference type="RefSeq" id="WP_261293321.1">
    <property type="nucleotide sequence ID" value="NZ_JANQBK010000003.1"/>
</dbReference>
<dbReference type="PANTHER" id="PTHR21666:SF288">
    <property type="entry name" value="CELL DIVISION PROTEIN YTFB"/>
    <property type="match status" value="1"/>
</dbReference>
<keyword evidence="5" id="KW-0862">Zinc</keyword>
<keyword evidence="6" id="KW-0482">Metalloprotease</keyword>
<accession>A0ABV7ST14</accession>
<comment type="caution">
    <text evidence="9">The sequence shown here is derived from an EMBL/GenBank/DDBJ whole genome shotgun (WGS) entry which is preliminary data.</text>
</comment>
<keyword evidence="2" id="KW-0645">Protease</keyword>
<evidence type="ECO:0000256" key="5">
    <source>
        <dbReference type="ARBA" id="ARBA00022833"/>
    </source>
</evidence>
<dbReference type="InterPro" id="IPR016047">
    <property type="entry name" value="M23ase_b-sheet_dom"/>
</dbReference>
<evidence type="ECO:0000256" key="7">
    <source>
        <dbReference type="SAM" id="Coils"/>
    </source>
</evidence>